<dbReference type="AlphaFoldDB" id="A0A5C5X4R1"/>
<dbReference type="InterPro" id="IPR006016">
    <property type="entry name" value="UspA"/>
</dbReference>
<feature type="domain" description="UspA" evidence="2">
    <location>
        <begin position="2"/>
        <end position="141"/>
    </location>
</feature>
<comment type="similarity">
    <text evidence="1">Belongs to the universal stress protein A family.</text>
</comment>
<dbReference type="PRINTS" id="PR01438">
    <property type="entry name" value="UNVRSLSTRESS"/>
</dbReference>
<dbReference type="PANTHER" id="PTHR46268:SF6">
    <property type="entry name" value="UNIVERSAL STRESS PROTEIN UP12"/>
    <property type="match status" value="1"/>
</dbReference>
<dbReference type="Gene3D" id="3.40.50.620">
    <property type="entry name" value="HUPs"/>
    <property type="match status" value="2"/>
</dbReference>
<sequence>MKVLFATDGSRYAEYAEQLMMGLFPSSLVDLSIVSVCPASDLRPIDFDFPPDVLQSVSECRDHTKDLVANAANRMNTWAKSAGTKVLEGHTAQEILKEIDETHPDVCVIGSHGRSAVDRFFLGSVSDKISKHAHASMLLARPHNEDYQSTQCHRILIADDGSRLASRAIIRFAERPSNTKSEIQLVSIVPDFRASAFGRGVDGQELIDEAIAVHKERHKEFTELLAPNAASVTSVVEVGHNVANDIVHRADEFNADLIILGGNEKSTLNRMLLGSVSTSVLHHAHCSVWIERPHHSDATEQA</sequence>
<reference evidence="3 4" key="1">
    <citation type="submission" date="2019-02" db="EMBL/GenBank/DDBJ databases">
        <title>Deep-cultivation of Planctomycetes and their phenomic and genomic characterization uncovers novel biology.</title>
        <authorList>
            <person name="Wiegand S."/>
            <person name="Jogler M."/>
            <person name="Boedeker C."/>
            <person name="Pinto D."/>
            <person name="Vollmers J."/>
            <person name="Rivas-Marin E."/>
            <person name="Kohn T."/>
            <person name="Peeters S.H."/>
            <person name="Heuer A."/>
            <person name="Rast P."/>
            <person name="Oberbeckmann S."/>
            <person name="Bunk B."/>
            <person name="Jeske O."/>
            <person name="Meyerdierks A."/>
            <person name="Storesund J.E."/>
            <person name="Kallscheuer N."/>
            <person name="Luecker S."/>
            <person name="Lage O.M."/>
            <person name="Pohl T."/>
            <person name="Merkel B.J."/>
            <person name="Hornburger P."/>
            <person name="Mueller R.-W."/>
            <person name="Bruemmer F."/>
            <person name="Labrenz M."/>
            <person name="Spormann A.M."/>
            <person name="Op Den Camp H."/>
            <person name="Overmann J."/>
            <person name="Amann R."/>
            <person name="Jetten M.S.M."/>
            <person name="Mascher T."/>
            <person name="Medema M.H."/>
            <person name="Devos D.P."/>
            <person name="Kaster A.-K."/>
            <person name="Ovreas L."/>
            <person name="Rohde M."/>
            <person name="Galperin M.Y."/>
            <person name="Jogler C."/>
        </authorList>
    </citation>
    <scope>NUCLEOTIDE SEQUENCE [LARGE SCALE GENOMIC DNA]</scope>
    <source>
        <strain evidence="3 4">KOR42</strain>
    </source>
</reference>
<dbReference type="Pfam" id="PF00582">
    <property type="entry name" value="Usp"/>
    <property type="match status" value="2"/>
</dbReference>
<keyword evidence="4" id="KW-1185">Reference proteome</keyword>
<dbReference type="InterPro" id="IPR014729">
    <property type="entry name" value="Rossmann-like_a/b/a_fold"/>
</dbReference>
<feature type="domain" description="UspA" evidence="2">
    <location>
        <begin position="153"/>
        <end position="290"/>
    </location>
</feature>
<dbReference type="SUPFAM" id="SSF52402">
    <property type="entry name" value="Adenine nucleotide alpha hydrolases-like"/>
    <property type="match status" value="2"/>
</dbReference>
<dbReference type="InterPro" id="IPR006015">
    <property type="entry name" value="Universal_stress_UspA"/>
</dbReference>
<comment type="caution">
    <text evidence="3">The sequence shown here is derived from an EMBL/GenBank/DDBJ whole genome shotgun (WGS) entry which is preliminary data.</text>
</comment>
<dbReference type="CDD" id="cd00293">
    <property type="entry name" value="USP-like"/>
    <property type="match status" value="2"/>
</dbReference>
<name>A0A5C5X4R1_9PLAN</name>
<dbReference type="PANTHER" id="PTHR46268">
    <property type="entry name" value="STRESS RESPONSE PROTEIN NHAX"/>
    <property type="match status" value="1"/>
</dbReference>
<accession>A0A5C5X4R1</accession>
<evidence type="ECO:0000313" key="4">
    <source>
        <dbReference type="Proteomes" id="UP000317243"/>
    </source>
</evidence>
<dbReference type="OrthoDB" id="6368426at2"/>
<proteinExistence type="inferred from homology"/>
<evidence type="ECO:0000259" key="2">
    <source>
        <dbReference type="Pfam" id="PF00582"/>
    </source>
</evidence>
<protein>
    <submittedName>
        <fullName evidence="3">Putative universal stress protein</fullName>
    </submittedName>
</protein>
<gene>
    <name evidence="3" type="ORF">KOR42_10830</name>
</gene>
<organism evidence="3 4">
    <name type="scientific">Thalassoglobus neptunius</name>
    <dbReference type="NCBI Taxonomy" id="1938619"/>
    <lineage>
        <taxon>Bacteria</taxon>
        <taxon>Pseudomonadati</taxon>
        <taxon>Planctomycetota</taxon>
        <taxon>Planctomycetia</taxon>
        <taxon>Planctomycetales</taxon>
        <taxon>Planctomycetaceae</taxon>
        <taxon>Thalassoglobus</taxon>
    </lineage>
</organism>
<evidence type="ECO:0000256" key="1">
    <source>
        <dbReference type="ARBA" id="ARBA00008791"/>
    </source>
</evidence>
<dbReference type="EMBL" id="SIHI01000001">
    <property type="protein sequence ID" value="TWT57718.1"/>
    <property type="molecule type" value="Genomic_DNA"/>
</dbReference>
<evidence type="ECO:0000313" key="3">
    <source>
        <dbReference type="EMBL" id="TWT57718.1"/>
    </source>
</evidence>
<dbReference type="RefSeq" id="WP_146507609.1">
    <property type="nucleotide sequence ID" value="NZ_SIHI01000001.1"/>
</dbReference>
<dbReference type="Proteomes" id="UP000317243">
    <property type="component" value="Unassembled WGS sequence"/>
</dbReference>